<dbReference type="Gene3D" id="2.130.10.10">
    <property type="entry name" value="YVTN repeat-like/Quinoprotein amine dehydrogenase"/>
    <property type="match status" value="2"/>
</dbReference>
<dbReference type="InterPro" id="IPR052778">
    <property type="entry name" value="Centrosome-WD_assoc"/>
</dbReference>
<dbReference type="InterPro" id="IPR015943">
    <property type="entry name" value="WD40/YVTN_repeat-like_dom_sf"/>
</dbReference>
<evidence type="ECO:0008006" key="3">
    <source>
        <dbReference type="Google" id="ProtNLM"/>
    </source>
</evidence>
<dbReference type="OrthoDB" id="308690at2759"/>
<keyword evidence="2" id="KW-1185">Reference proteome</keyword>
<proteinExistence type="predicted"/>
<protein>
    <recommendedName>
        <fullName evidence="3">WD40 domain-containing protein</fullName>
    </recommendedName>
</protein>
<dbReference type="GO" id="GO:0005815">
    <property type="term" value="C:microtubule organizing center"/>
    <property type="evidence" value="ECO:0007669"/>
    <property type="project" value="TreeGrafter"/>
</dbReference>
<dbReference type="HOGENOM" id="CLU_024072_2_0_1"/>
<dbReference type="EMBL" id="CDHN01000002">
    <property type="protein sequence ID" value="CEJ86874.1"/>
    <property type="molecule type" value="Genomic_DNA"/>
</dbReference>
<dbReference type="AlphaFoldDB" id="A0A0A1SUS3"/>
<dbReference type="PANTHER" id="PTHR16220">
    <property type="entry name" value="WD REPEAT PROTEIN 8-RELATED"/>
    <property type="match status" value="1"/>
</dbReference>
<dbReference type="GO" id="GO:1990811">
    <property type="term" value="C:MWP complex"/>
    <property type="evidence" value="ECO:0007669"/>
    <property type="project" value="TreeGrafter"/>
</dbReference>
<evidence type="ECO:0000313" key="1">
    <source>
        <dbReference type="EMBL" id="CEJ86874.1"/>
    </source>
</evidence>
<organism evidence="1 2">
    <name type="scientific">[Torrubiella] hemipterigena</name>
    <dbReference type="NCBI Taxonomy" id="1531966"/>
    <lineage>
        <taxon>Eukaryota</taxon>
        <taxon>Fungi</taxon>
        <taxon>Dikarya</taxon>
        <taxon>Ascomycota</taxon>
        <taxon>Pezizomycotina</taxon>
        <taxon>Sordariomycetes</taxon>
        <taxon>Hypocreomycetidae</taxon>
        <taxon>Hypocreales</taxon>
        <taxon>Clavicipitaceae</taxon>
        <taxon>Clavicipitaceae incertae sedis</taxon>
        <taxon>'Torrubiella' clade</taxon>
    </lineage>
</organism>
<accession>A0A0A1SUS3</accession>
<reference evidence="1 2" key="1">
    <citation type="journal article" date="2015" name="Genome Announc.">
        <title>Draft Genome Sequence and Gene Annotation of the Entomopathogenic Fungus Verticillium hemipterigenum.</title>
        <authorList>
            <person name="Horn F."/>
            <person name="Habel A."/>
            <person name="Scharf D.H."/>
            <person name="Dworschak J."/>
            <person name="Brakhage A.A."/>
            <person name="Guthke R."/>
            <person name="Hertweck C."/>
            <person name="Linde J."/>
        </authorList>
    </citation>
    <scope>NUCLEOTIDE SEQUENCE [LARGE SCALE GENOMIC DNA]</scope>
</reference>
<dbReference type="PANTHER" id="PTHR16220:SF0">
    <property type="entry name" value="WD REPEAT-CONTAINING PROTEIN WRAP73"/>
    <property type="match status" value="1"/>
</dbReference>
<name>A0A0A1SUS3_9HYPO</name>
<dbReference type="Proteomes" id="UP000039046">
    <property type="component" value="Unassembled WGS sequence"/>
</dbReference>
<evidence type="ECO:0000313" key="2">
    <source>
        <dbReference type="Proteomes" id="UP000039046"/>
    </source>
</evidence>
<dbReference type="SUPFAM" id="SSF82171">
    <property type="entry name" value="DPP6 N-terminal domain-like"/>
    <property type="match status" value="1"/>
</dbReference>
<gene>
    <name evidence="1" type="ORF">VHEMI04232</name>
</gene>
<sequence>MHVSRAFPVAPLCRQSPDGSLVASLNASTVTVISTQSLRTKNTIQLPASLSKPFSSFAWSPSSKYLLVAGPEQIYVFSALDASFKAAIDSPGLGPGKAPLVKFGARDSEVIACSAVGLKLSIYDLSSSRAVDVANPKFHHPGTASKTFAIRPKTGDLVILSRTAGKDVISIHDPVTREVQRSWNADSVDAQGVLWTPNGEWLLLWESAAHGHKLWVYTPDGELFQDLDAGVLSQPENLDLAPGIRLCQPSPLSDLCAIADYSTTINIISTAKWRREIALTHPSTIEPTDSLQVWQEQLGVSPDGQPTCTFVRATQAISPGGLADSKAYSAAAAELKTGCVSALFDVSSSLLATKLEDAPSTLWIWDLSTAELRAVLVFHSPVTFSWHHSSRELLLISCQDDTRPGVSYLWDPLSQGPSTLLADDYLLRKKPSTTPVKPQITWLNLKDQDPILFLSNDQNGRLLSLLDDDKEMSLWKDDDGEDQSTVDDTFAFKIT</sequence>
<dbReference type="STRING" id="1531966.A0A0A1SUS3"/>
<dbReference type="GO" id="GO:1990810">
    <property type="term" value="P:microtubule anchoring at mitotic spindle pole body"/>
    <property type="evidence" value="ECO:0007669"/>
    <property type="project" value="TreeGrafter"/>
</dbReference>